<keyword evidence="5" id="KW-1185">Reference proteome</keyword>
<dbReference type="PANTHER" id="PTHR43156">
    <property type="entry name" value="STAGE II SPORULATION PROTEIN E-RELATED"/>
    <property type="match status" value="1"/>
</dbReference>
<dbReference type="RefSeq" id="WP_242332142.1">
    <property type="nucleotide sequence ID" value="NZ_CP071872.1"/>
</dbReference>
<dbReference type="InterPro" id="IPR052016">
    <property type="entry name" value="Bact_Sigma-Reg"/>
</dbReference>
<sequence>MDPDFSAALLEALFTEPPIGLHVLDRDLRIVEFNAGGPGVRGIGVDEASDRVGRTGRELGILDDEAERMLRGVLETGVPVVDHRHRGRLPQTGDDERVLSVSAFRIQGAEGRPLGLGVTAVDITERDRAERRLDLLYRAGETIGTTLDVFRTAQELADAATPEPADVAAVDVLDSVLHGEAPAPGPLLDQVTVRRAGFRATGECAVRDAYVCGDVRVMRFGTPYAQAVADLRPRLVRSLGQEGAWTARDPAWAEVLREAGAHSLIAVPLTARGVVLGMAAFYRTKGSRPFEDEDLELARDLAARAAVCVDNARRYTREHTLARLTQRALVPARLPAHTAVETAYTYLPVASSGVWYDVLPLSGARIALVAGDVSGRGMQAVTTMARLRTAVSAFAAMELQPDELLERLHDVTGQLAQEYPPGEDPDEPPMTAACLYVVYDPATRRCVLARAGHPPPVLALPDGGVEAVDCPDGPSLGRGISAYTASELDLPEGSILALQNAGLLRGTADSRLPLYREALGEPSGQLQDKCDTLVSALLPEEPADDALLLLARTRALGPAQLGSWSLPNEPESAAAARRLVGGRLAEWDLGELGFSTRLIASELVTNAVRYSDGPIGLRLIRDTVLTCEVSDTSAAAPHLRHADFDDEGGRGLDLVAHYTRNWGTRRTPAGKTIWTEQALP</sequence>
<reference evidence="4 5" key="1">
    <citation type="submission" date="2021-03" db="EMBL/GenBank/DDBJ databases">
        <title>Complete genome of Streptomyces formicae strain 1H-GS9 (DSM 100524).</title>
        <authorList>
            <person name="Atanasov K.E."/>
            <person name="Altabella T."/>
            <person name="Ferrer A."/>
        </authorList>
    </citation>
    <scope>NUCLEOTIDE SEQUENCE [LARGE SCALE GENOMIC DNA]</scope>
    <source>
        <strain evidence="4 5">1H-GS9</strain>
    </source>
</reference>
<dbReference type="InterPro" id="IPR035965">
    <property type="entry name" value="PAS-like_dom_sf"/>
</dbReference>
<name>A0ABY3WS57_9ACTN</name>
<dbReference type="Gene3D" id="3.30.450.20">
    <property type="entry name" value="PAS domain"/>
    <property type="match status" value="1"/>
</dbReference>
<dbReference type="InterPro" id="IPR036457">
    <property type="entry name" value="PPM-type-like_dom_sf"/>
</dbReference>
<dbReference type="InterPro" id="IPR029016">
    <property type="entry name" value="GAF-like_dom_sf"/>
</dbReference>
<dbReference type="CDD" id="cd16936">
    <property type="entry name" value="HATPase_RsbW-like"/>
    <property type="match status" value="1"/>
</dbReference>
<dbReference type="Pfam" id="PF13581">
    <property type="entry name" value="HATPase_c_2"/>
    <property type="match status" value="1"/>
</dbReference>
<dbReference type="InterPro" id="IPR036890">
    <property type="entry name" value="HATPase_C_sf"/>
</dbReference>
<dbReference type="EMBL" id="CP071872">
    <property type="protein sequence ID" value="UNM13341.1"/>
    <property type="molecule type" value="Genomic_DNA"/>
</dbReference>
<gene>
    <name evidence="4" type="ORF">J4032_19270</name>
</gene>
<dbReference type="SMART" id="SM00331">
    <property type="entry name" value="PP2C_SIG"/>
    <property type="match status" value="1"/>
</dbReference>
<evidence type="ECO:0000313" key="5">
    <source>
        <dbReference type="Proteomes" id="UP000828924"/>
    </source>
</evidence>
<dbReference type="Gene3D" id="3.30.565.10">
    <property type="entry name" value="Histidine kinase-like ATPase, C-terminal domain"/>
    <property type="match status" value="1"/>
</dbReference>
<dbReference type="Gene3D" id="3.30.450.40">
    <property type="match status" value="1"/>
</dbReference>
<dbReference type="SUPFAM" id="SSF55785">
    <property type="entry name" value="PYP-like sensor domain (PAS domain)"/>
    <property type="match status" value="1"/>
</dbReference>
<dbReference type="InterPro" id="IPR001932">
    <property type="entry name" value="PPM-type_phosphatase-like_dom"/>
</dbReference>
<dbReference type="Pfam" id="PF07228">
    <property type="entry name" value="SpoIIE"/>
    <property type="match status" value="1"/>
</dbReference>
<keyword evidence="1" id="KW-0378">Hydrolase</keyword>
<dbReference type="Gene3D" id="3.60.40.10">
    <property type="entry name" value="PPM-type phosphatase domain"/>
    <property type="match status" value="1"/>
</dbReference>
<accession>A0ABY3WS57</accession>
<feature type="domain" description="PPM-type phosphatase" evidence="3">
    <location>
        <begin position="337"/>
        <end position="553"/>
    </location>
</feature>
<protein>
    <submittedName>
        <fullName evidence="4">SpoIIE family protein phosphatase</fullName>
    </submittedName>
</protein>
<organism evidence="4 5">
    <name type="scientific">Streptomyces formicae</name>
    <dbReference type="NCBI Taxonomy" id="1616117"/>
    <lineage>
        <taxon>Bacteria</taxon>
        <taxon>Bacillati</taxon>
        <taxon>Actinomycetota</taxon>
        <taxon>Actinomycetes</taxon>
        <taxon>Kitasatosporales</taxon>
        <taxon>Streptomycetaceae</taxon>
        <taxon>Streptomyces</taxon>
    </lineage>
</organism>
<dbReference type="PANTHER" id="PTHR43156:SF2">
    <property type="entry name" value="STAGE II SPORULATION PROTEIN E"/>
    <property type="match status" value="1"/>
</dbReference>
<dbReference type="Pfam" id="PF08448">
    <property type="entry name" value="PAS_4"/>
    <property type="match status" value="1"/>
</dbReference>
<dbReference type="SUPFAM" id="SSF55781">
    <property type="entry name" value="GAF domain-like"/>
    <property type="match status" value="1"/>
</dbReference>
<evidence type="ECO:0000313" key="4">
    <source>
        <dbReference type="EMBL" id="UNM13341.1"/>
    </source>
</evidence>
<dbReference type="InterPro" id="IPR013656">
    <property type="entry name" value="PAS_4"/>
</dbReference>
<evidence type="ECO:0000259" key="2">
    <source>
        <dbReference type="SMART" id="SM00065"/>
    </source>
</evidence>
<proteinExistence type="predicted"/>
<evidence type="ECO:0000256" key="1">
    <source>
        <dbReference type="ARBA" id="ARBA00022801"/>
    </source>
</evidence>
<feature type="domain" description="GAF" evidence="2">
    <location>
        <begin position="131"/>
        <end position="319"/>
    </location>
</feature>
<dbReference type="InterPro" id="IPR003018">
    <property type="entry name" value="GAF"/>
</dbReference>
<dbReference type="Proteomes" id="UP000828924">
    <property type="component" value="Chromosome"/>
</dbReference>
<dbReference type="InterPro" id="IPR003594">
    <property type="entry name" value="HATPase_dom"/>
</dbReference>
<dbReference type="SMART" id="SM00065">
    <property type="entry name" value="GAF"/>
    <property type="match status" value="1"/>
</dbReference>
<evidence type="ECO:0000259" key="3">
    <source>
        <dbReference type="SMART" id="SM00331"/>
    </source>
</evidence>
<dbReference type="Pfam" id="PF01590">
    <property type="entry name" value="GAF"/>
    <property type="match status" value="1"/>
</dbReference>